<comment type="caution">
    <text evidence="2">The sequence shown here is derived from an EMBL/GenBank/DDBJ whole genome shotgun (WGS) entry which is preliminary data.</text>
</comment>
<dbReference type="OrthoDB" id="2361717at2"/>
<proteinExistence type="predicted"/>
<dbReference type="InterPro" id="IPR035218">
    <property type="entry name" value="DUF5327"/>
</dbReference>
<dbReference type="Proteomes" id="UP000265801">
    <property type="component" value="Unassembled WGS sequence"/>
</dbReference>
<dbReference type="EMBL" id="QXIR01000036">
    <property type="protein sequence ID" value="RIW29126.1"/>
    <property type="molecule type" value="Genomic_DNA"/>
</dbReference>
<evidence type="ECO:0008006" key="4">
    <source>
        <dbReference type="Google" id="ProtNLM"/>
    </source>
</evidence>
<dbReference type="AlphaFoldDB" id="A0A3A1QPZ3"/>
<dbReference type="RefSeq" id="WP_119549065.1">
    <property type="nucleotide sequence ID" value="NZ_QXIR01000036.1"/>
</dbReference>
<sequence>MNISHVSLINKMEQELLRAKKAERPQNIREHINSIKALCEVMLENDSISSSQPAYSNQMPAQQMTMPAGSQQSQTVRISEESKLETDDGANGDSLFEF</sequence>
<evidence type="ECO:0000256" key="1">
    <source>
        <dbReference type="SAM" id="MobiDB-lite"/>
    </source>
</evidence>
<feature type="compositionally biased region" description="Polar residues" evidence="1">
    <location>
        <begin position="50"/>
        <end position="77"/>
    </location>
</feature>
<reference evidence="2 3" key="1">
    <citation type="submission" date="2018-09" db="EMBL/GenBank/DDBJ databases">
        <title>Bacillus saliacetes sp. nov., isolated from Thai shrimp paste (Ka-pi).</title>
        <authorList>
            <person name="Daroonpunt R."/>
            <person name="Tanasupawat S."/>
            <person name="Yiamsombut S."/>
        </authorList>
    </citation>
    <scope>NUCLEOTIDE SEQUENCE [LARGE SCALE GENOMIC DNA]</scope>
    <source>
        <strain evidence="2 3">SKP7-4</strain>
    </source>
</reference>
<gene>
    <name evidence="2" type="ORF">D3H55_19950</name>
</gene>
<organism evidence="2 3">
    <name type="scientific">Bacillus salacetis</name>
    <dbReference type="NCBI Taxonomy" id="2315464"/>
    <lineage>
        <taxon>Bacteria</taxon>
        <taxon>Bacillati</taxon>
        <taxon>Bacillota</taxon>
        <taxon>Bacilli</taxon>
        <taxon>Bacillales</taxon>
        <taxon>Bacillaceae</taxon>
        <taxon>Bacillus</taxon>
    </lineage>
</organism>
<evidence type="ECO:0000313" key="3">
    <source>
        <dbReference type="Proteomes" id="UP000265801"/>
    </source>
</evidence>
<feature type="region of interest" description="Disordered" evidence="1">
    <location>
        <begin position="50"/>
        <end position="98"/>
    </location>
</feature>
<dbReference type="Pfam" id="PF17261">
    <property type="entry name" value="DUF5327"/>
    <property type="match status" value="1"/>
</dbReference>
<accession>A0A3A1QPZ3</accession>
<evidence type="ECO:0000313" key="2">
    <source>
        <dbReference type="EMBL" id="RIW29126.1"/>
    </source>
</evidence>
<name>A0A3A1QPZ3_9BACI</name>
<protein>
    <recommendedName>
        <fullName evidence="4">YwdI family protein</fullName>
    </recommendedName>
</protein>
<keyword evidence="3" id="KW-1185">Reference proteome</keyword>